<dbReference type="OrthoDB" id="8991911at2"/>
<name>A0A3N0BX05_9MICC</name>
<evidence type="ECO:0000313" key="3">
    <source>
        <dbReference type="Proteomes" id="UP000273807"/>
    </source>
</evidence>
<keyword evidence="1" id="KW-0812">Transmembrane</keyword>
<feature type="transmembrane region" description="Helical" evidence="1">
    <location>
        <begin position="60"/>
        <end position="82"/>
    </location>
</feature>
<organism evidence="2 3">
    <name type="scientific">Arthrobacter oryzae</name>
    <dbReference type="NCBI Taxonomy" id="409290"/>
    <lineage>
        <taxon>Bacteria</taxon>
        <taxon>Bacillati</taxon>
        <taxon>Actinomycetota</taxon>
        <taxon>Actinomycetes</taxon>
        <taxon>Micrococcales</taxon>
        <taxon>Micrococcaceae</taxon>
        <taxon>Arthrobacter</taxon>
    </lineage>
</organism>
<keyword evidence="1" id="KW-1133">Transmembrane helix</keyword>
<dbReference type="EMBL" id="RBED01000104">
    <property type="protein sequence ID" value="RNL53851.1"/>
    <property type="molecule type" value="Genomic_DNA"/>
</dbReference>
<proteinExistence type="predicted"/>
<reference evidence="2 3" key="1">
    <citation type="submission" date="2018-10" db="EMBL/GenBank/DDBJ databases">
        <title>Genome sequencing of Arthrobacter oryzae TNB02.</title>
        <authorList>
            <person name="Cho Y.-J."/>
            <person name="Cho A."/>
            <person name="Kim O.-S."/>
        </authorList>
    </citation>
    <scope>NUCLEOTIDE SEQUENCE [LARGE SCALE GENOMIC DNA]</scope>
    <source>
        <strain evidence="2 3">TNB02</strain>
    </source>
</reference>
<comment type="caution">
    <text evidence="2">The sequence shown here is derived from an EMBL/GenBank/DDBJ whole genome shotgun (WGS) entry which is preliminary data.</text>
</comment>
<dbReference type="Proteomes" id="UP000273807">
    <property type="component" value="Unassembled WGS sequence"/>
</dbReference>
<evidence type="ECO:0000313" key="2">
    <source>
        <dbReference type="EMBL" id="RNL53851.1"/>
    </source>
</evidence>
<accession>A0A3N0BX05</accession>
<keyword evidence="3" id="KW-1185">Reference proteome</keyword>
<feature type="transmembrane region" description="Helical" evidence="1">
    <location>
        <begin position="94"/>
        <end position="115"/>
    </location>
</feature>
<gene>
    <name evidence="2" type="ORF">D7003_12035</name>
</gene>
<dbReference type="RefSeq" id="WP_123255680.1">
    <property type="nucleotide sequence ID" value="NZ_RBED01000104.1"/>
</dbReference>
<feature type="transmembrane region" description="Helical" evidence="1">
    <location>
        <begin position="32"/>
        <end position="48"/>
    </location>
</feature>
<dbReference type="AlphaFoldDB" id="A0A3N0BX05"/>
<keyword evidence="1" id="KW-0472">Membrane</keyword>
<sequence>MSGTRTGASVSAALAVLWLVLALLNPETTYHLAPVLVAAGWPVVYRLRAGGRRPVMLRTLAVAGGAGTALLVTGVLGALGALRGPTLTGTGNALAETIIAIAAGVVAGMIAVGVVPQRRARKFPR</sequence>
<evidence type="ECO:0000256" key="1">
    <source>
        <dbReference type="SAM" id="Phobius"/>
    </source>
</evidence>
<protein>
    <submittedName>
        <fullName evidence="2">Uncharacterized protein</fullName>
    </submittedName>
</protein>